<keyword evidence="4" id="KW-1185">Reference proteome</keyword>
<dbReference type="AlphaFoldDB" id="A0A8H4RRE0"/>
<dbReference type="OrthoDB" id="5428293at2759"/>
<feature type="compositionally biased region" description="Low complexity" evidence="1">
    <location>
        <begin position="113"/>
        <end position="123"/>
    </location>
</feature>
<feature type="transmembrane region" description="Helical" evidence="2">
    <location>
        <begin position="224"/>
        <end position="245"/>
    </location>
</feature>
<evidence type="ECO:0000256" key="1">
    <source>
        <dbReference type="SAM" id="MobiDB-lite"/>
    </source>
</evidence>
<accession>A0A8H4RRE0</accession>
<dbReference type="EMBL" id="JAAMPI010000167">
    <property type="protein sequence ID" value="KAF4634684.1"/>
    <property type="molecule type" value="Genomic_DNA"/>
</dbReference>
<keyword evidence="2" id="KW-0812">Transmembrane</keyword>
<organism evidence="3 4">
    <name type="scientific">Cudoniella acicularis</name>
    <dbReference type="NCBI Taxonomy" id="354080"/>
    <lineage>
        <taxon>Eukaryota</taxon>
        <taxon>Fungi</taxon>
        <taxon>Dikarya</taxon>
        <taxon>Ascomycota</taxon>
        <taxon>Pezizomycotina</taxon>
        <taxon>Leotiomycetes</taxon>
        <taxon>Helotiales</taxon>
        <taxon>Tricladiaceae</taxon>
        <taxon>Cudoniella</taxon>
    </lineage>
</organism>
<feature type="compositionally biased region" description="Basic and acidic residues" evidence="1">
    <location>
        <begin position="72"/>
        <end position="89"/>
    </location>
</feature>
<dbReference type="Proteomes" id="UP000566819">
    <property type="component" value="Unassembled WGS sequence"/>
</dbReference>
<evidence type="ECO:0000313" key="4">
    <source>
        <dbReference type="Proteomes" id="UP000566819"/>
    </source>
</evidence>
<protein>
    <recommendedName>
        <fullName evidence="5">Fucose-specific lectin</fullName>
    </recommendedName>
</protein>
<feature type="region of interest" description="Disordered" evidence="1">
    <location>
        <begin position="154"/>
        <end position="175"/>
    </location>
</feature>
<sequence>MAKKHVISSGRMLKKQVPAHSSIYCTAIGSLVINRSVLASSGHLGISTMAAEAPPIVIPSKNHHVNSPETADTDRRGSDPGLEHSETRTRRINSNTSEPGPGFNNRESGFSFGVGDDAPGAPLGDDRIFGARRTNTGDEIEMGELIRQQNQYRHDVGPSHAKGPSEGPAPNGHLTIADGLHLAARNKTPEPEREPEPEPEPAALPLPWWRRALAFPSSNHRVRYALFAFVMLLFLVAVIVLAVMLHNHLKSTDTSTLVPVVEDYSYGDVLPLADGAMSATDVVIATLYGVASDRPQTKVVYETNDDMICVLTKLQGTWLVNTRCITNINRKPGSALTILDWINGPTIFYVTNDNYLSGLNHVPSNDTWVMSTLVNEKNPVDPQTRLASTTYLDGASEWVYYQKPAPSSQFAEYGLDDYRDTASSWRFGSNGDLGLAVESSFFGATQYTVNGDEREEVYFEASSNSFHGRRYANGVWSQDLFTINGTISGVAVGAAFSVSTLVDPATNASTVLVAYMTTSGWAVVSTRGTGDNVTDLGAFSNPVRVAQNDGTDTASLIIDGSSGVPKLYVVVQTKIMVYIGDRSCTNWTQGVDVLSS</sequence>
<evidence type="ECO:0008006" key="5">
    <source>
        <dbReference type="Google" id="ProtNLM"/>
    </source>
</evidence>
<keyword evidence="2" id="KW-1133">Transmembrane helix</keyword>
<evidence type="ECO:0000313" key="3">
    <source>
        <dbReference type="EMBL" id="KAF4634684.1"/>
    </source>
</evidence>
<proteinExistence type="predicted"/>
<evidence type="ECO:0000256" key="2">
    <source>
        <dbReference type="SAM" id="Phobius"/>
    </source>
</evidence>
<comment type="caution">
    <text evidence="3">The sequence shown here is derived from an EMBL/GenBank/DDBJ whole genome shotgun (WGS) entry which is preliminary data.</text>
</comment>
<reference evidence="3 4" key="1">
    <citation type="submission" date="2020-03" db="EMBL/GenBank/DDBJ databases">
        <title>Draft Genome Sequence of Cudoniella acicularis.</title>
        <authorList>
            <person name="Buettner E."/>
            <person name="Kellner H."/>
        </authorList>
    </citation>
    <scope>NUCLEOTIDE SEQUENCE [LARGE SCALE GENOMIC DNA]</scope>
    <source>
        <strain evidence="3 4">DSM 108380</strain>
    </source>
</reference>
<name>A0A8H4RRE0_9HELO</name>
<keyword evidence="2" id="KW-0472">Membrane</keyword>
<gene>
    <name evidence="3" type="ORF">G7Y89_g3421</name>
</gene>
<feature type="region of interest" description="Disordered" evidence="1">
    <location>
        <begin position="57"/>
        <end position="130"/>
    </location>
</feature>